<feature type="domain" description="Putative regulatory protein FmdB zinc ribbon" evidence="2">
    <location>
        <begin position="49"/>
        <end position="88"/>
    </location>
</feature>
<evidence type="ECO:0000313" key="3">
    <source>
        <dbReference type="EMBL" id="GAB94976.1"/>
    </source>
</evidence>
<gene>
    <name evidence="3" type="ORF">KILIM_015_00360</name>
</gene>
<evidence type="ECO:0000256" key="1">
    <source>
        <dbReference type="SAM" id="MobiDB-lite"/>
    </source>
</evidence>
<dbReference type="InterPro" id="IPR013429">
    <property type="entry name" value="Regulatory_FmdB_Zinc_ribbon"/>
</dbReference>
<dbReference type="RefSeq" id="WP_006591508.1">
    <property type="nucleotide sequence ID" value="NZ_BAHD01000015.1"/>
</dbReference>
<dbReference type="AlphaFoldDB" id="K6WMF0"/>
<sequence>MALRPGRLALVMTAQQRRNGPVPSSVAGWQHLQFAAHLRRFDSGVLDVPTYAYRCPECGDFDRLHPMHEVPDRQICPGCSTPASRRWTAVGLGHGASPAMRALDSAARSASEPSVVSAPPPGERGRPISRDPRHAKLPRP</sequence>
<organism evidence="3 4">
    <name type="scientific">Kineosphaera limosa NBRC 100340</name>
    <dbReference type="NCBI Taxonomy" id="1184609"/>
    <lineage>
        <taxon>Bacteria</taxon>
        <taxon>Bacillati</taxon>
        <taxon>Actinomycetota</taxon>
        <taxon>Actinomycetes</taxon>
        <taxon>Micrococcales</taxon>
        <taxon>Dermatophilaceae</taxon>
        <taxon>Kineosphaera</taxon>
    </lineage>
</organism>
<dbReference type="Pfam" id="PF09723">
    <property type="entry name" value="Zn_ribbon_8"/>
    <property type="match status" value="1"/>
</dbReference>
<proteinExistence type="predicted"/>
<evidence type="ECO:0000259" key="2">
    <source>
        <dbReference type="SMART" id="SM00834"/>
    </source>
</evidence>
<dbReference type="EMBL" id="BAHD01000015">
    <property type="protein sequence ID" value="GAB94976.1"/>
    <property type="molecule type" value="Genomic_DNA"/>
</dbReference>
<accession>K6WMF0</accession>
<dbReference type="Proteomes" id="UP000008366">
    <property type="component" value="Unassembled WGS sequence"/>
</dbReference>
<protein>
    <submittedName>
        <fullName evidence="3">Putative regulatory protein</fullName>
    </submittedName>
</protein>
<keyword evidence="4" id="KW-1185">Reference proteome</keyword>
<dbReference type="SMART" id="SM00834">
    <property type="entry name" value="CxxC_CXXC_SSSS"/>
    <property type="match status" value="1"/>
</dbReference>
<dbReference type="eggNOG" id="COG2331">
    <property type="taxonomic scope" value="Bacteria"/>
</dbReference>
<feature type="compositionally biased region" description="Low complexity" evidence="1">
    <location>
        <begin position="105"/>
        <end position="117"/>
    </location>
</feature>
<feature type="region of interest" description="Disordered" evidence="1">
    <location>
        <begin position="100"/>
        <end position="140"/>
    </location>
</feature>
<evidence type="ECO:0000313" key="4">
    <source>
        <dbReference type="Proteomes" id="UP000008366"/>
    </source>
</evidence>
<name>K6WMF0_9MICO</name>
<feature type="compositionally biased region" description="Basic and acidic residues" evidence="1">
    <location>
        <begin position="123"/>
        <end position="134"/>
    </location>
</feature>
<dbReference type="NCBIfam" id="TIGR02605">
    <property type="entry name" value="CxxC_CxxC_SSSS"/>
    <property type="match status" value="1"/>
</dbReference>
<dbReference type="STRING" id="1184609.KILIM_015_00360"/>
<reference evidence="3 4" key="1">
    <citation type="submission" date="2012-08" db="EMBL/GenBank/DDBJ databases">
        <title>Whole genome shotgun sequence of Kineosphaera limosa NBRC 100340.</title>
        <authorList>
            <person name="Yoshida I."/>
            <person name="Isaki S."/>
            <person name="Hosoyama A."/>
            <person name="Tsuchikane K."/>
            <person name="Katsumata H."/>
            <person name="Ando Y."/>
            <person name="Ohji S."/>
            <person name="Hamada M."/>
            <person name="Tamura T."/>
            <person name="Yamazoe A."/>
            <person name="Yamazaki S."/>
            <person name="Fujita N."/>
        </authorList>
    </citation>
    <scope>NUCLEOTIDE SEQUENCE [LARGE SCALE GENOMIC DNA]</scope>
    <source>
        <strain evidence="3 4">NBRC 100340</strain>
    </source>
</reference>
<comment type="caution">
    <text evidence="3">The sequence shown here is derived from an EMBL/GenBank/DDBJ whole genome shotgun (WGS) entry which is preliminary data.</text>
</comment>